<dbReference type="OrthoDB" id="37659at2759"/>
<dbReference type="PANTHER" id="PTHR43086">
    <property type="entry name" value="VERY-LONG-CHAIN 3-OXOOACYL-COA REDUCTASE"/>
    <property type="match status" value="1"/>
</dbReference>
<dbReference type="GO" id="GO:0035527">
    <property type="term" value="F:3-hydroxypropionate dehydrogenase (NADP+) activity"/>
    <property type="evidence" value="ECO:0007669"/>
    <property type="project" value="UniProtKB-EC"/>
</dbReference>
<dbReference type="KEGG" id="fcy:FRACYDRAFT_207668"/>
<evidence type="ECO:0000256" key="7">
    <source>
        <dbReference type="ARBA" id="ARBA00044271"/>
    </source>
</evidence>
<comment type="catalytic activity">
    <reaction evidence="3">
        <text>L-allo-threonine + NADP(+) = aminoacetone + CO2 + NADPH</text>
        <dbReference type="Rhea" id="RHEA:43524"/>
        <dbReference type="ChEBI" id="CHEBI:16526"/>
        <dbReference type="ChEBI" id="CHEBI:57783"/>
        <dbReference type="ChEBI" id="CHEBI:58320"/>
        <dbReference type="ChEBI" id="CHEBI:58349"/>
        <dbReference type="ChEBI" id="CHEBI:58585"/>
        <dbReference type="EC" id="1.1.1.381"/>
    </reaction>
</comment>
<name>A0A1E7FGV8_9STRA</name>
<dbReference type="InParanoid" id="A0A1E7FGV8"/>
<dbReference type="InterPro" id="IPR002347">
    <property type="entry name" value="SDR_fam"/>
</dbReference>
<evidence type="ECO:0000256" key="4">
    <source>
        <dbReference type="ARBA" id="ARBA00044050"/>
    </source>
</evidence>
<evidence type="ECO:0000256" key="11">
    <source>
        <dbReference type="RuleBase" id="RU000363"/>
    </source>
</evidence>
<evidence type="ECO:0000313" key="13">
    <source>
        <dbReference type="Proteomes" id="UP000095751"/>
    </source>
</evidence>
<dbReference type="CDD" id="cd05233">
    <property type="entry name" value="SDR_c"/>
    <property type="match status" value="1"/>
</dbReference>
<dbReference type="EC" id="1.1.1.381" evidence="5"/>
<evidence type="ECO:0000256" key="6">
    <source>
        <dbReference type="ARBA" id="ARBA00044065"/>
    </source>
</evidence>
<keyword evidence="2" id="KW-0560">Oxidoreductase</keyword>
<dbReference type="SUPFAM" id="SSF51735">
    <property type="entry name" value="NAD(P)-binding Rossmann-fold domains"/>
    <property type="match status" value="1"/>
</dbReference>
<reference evidence="12 13" key="1">
    <citation type="submission" date="2016-09" db="EMBL/GenBank/DDBJ databases">
        <title>Extensive genetic diversity and differential bi-allelic expression allows diatom success in the polar Southern Ocean.</title>
        <authorList>
            <consortium name="DOE Joint Genome Institute"/>
            <person name="Mock T."/>
            <person name="Otillar R.P."/>
            <person name="Strauss J."/>
            <person name="Dupont C."/>
            <person name="Frickenhaus S."/>
            <person name="Maumus F."/>
            <person name="Mcmullan M."/>
            <person name="Sanges R."/>
            <person name="Schmutz J."/>
            <person name="Toseland A."/>
            <person name="Valas R."/>
            <person name="Veluchamy A."/>
            <person name="Ward B.J."/>
            <person name="Allen A."/>
            <person name="Barry K."/>
            <person name="Falciatore A."/>
            <person name="Ferrante M."/>
            <person name="Fortunato A.E."/>
            <person name="Gloeckner G."/>
            <person name="Gruber A."/>
            <person name="Hipkin R."/>
            <person name="Janech M."/>
            <person name="Kroth P."/>
            <person name="Leese F."/>
            <person name="Lindquist E."/>
            <person name="Lyon B.R."/>
            <person name="Martin J."/>
            <person name="Mayer C."/>
            <person name="Parker M."/>
            <person name="Quesneville H."/>
            <person name="Raymond J."/>
            <person name="Uhlig C."/>
            <person name="Valentin K.U."/>
            <person name="Worden A.Z."/>
            <person name="Armbrust E.V."/>
            <person name="Bowler C."/>
            <person name="Green B."/>
            <person name="Moulton V."/>
            <person name="Van Oosterhout C."/>
            <person name="Grigoriev I."/>
        </authorList>
    </citation>
    <scope>NUCLEOTIDE SEQUENCE [LARGE SCALE GENOMIC DNA]</scope>
    <source>
        <strain evidence="12 13">CCMP1102</strain>
    </source>
</reference>
<dbReference type="Gene3D" id="3.40.50.720">
    <property type="entry name" value="NAD(P)-binding Rossmann-like Domain"/>
    <property type="match status" value="1"/>
</dbReference>
<dbReference type="FunFam" id="3.40.50.720:FF:000047">
    <property type="entry name" value="NADP-dependent L-serine/L-allo-threonine dehydrogenase"/>
    <property type="match status" value="1"/>
</dbReference>
<gene>
    <name evidence="12" type="ORF">FRACYDRAFT_207668</name>
</gene>
<accession>A0A1E7FGV8</accession>
<organism evidence="12 13">
    <name type="scientific">Fragilariopsis cylindrus CCMP1102</name>
    <dbReference type="NCBI Taxonomy" id="635003"/>
    <lineage>
        <taxon>Eukaryota</taxon>
        <taxon>Sar</taxon>
        <taxon>Stramenopiles</taxon>
        <taxon>Ochrophyta</taxon>
        <taxon>Bacillariophyta</taxon>
        <taxon>Bacillariophyceae</taxon>
        <taxon>Bacillariophycidae</taxon>
        <taxon>Bacillariales</taxon>
        <taxon>Bacillariaceae</taxon>
        <taxon>Fragilariopsis</taxon>
    </lineage>
</organism>
<dbReference type="GO" id="GO:0005783">
    <property type="term" value="C:endoplasmic reticulum"/>
    <property type="evidence" value="ECO:0007669"/>
    <property type="project" value="TreeGrafter"/>
</dbReference>
<comment type="similarity">
    <text evidence="1 11">Belongs to the short-chain dehydrogenases/reductases (SDR) family.</text>
</comment>
<dbReference type="PRINTS" id="PR00080">
    <property type="entry name" value="SDRFAMILY"/>
</dbReference>
<evidence type="ECO:0000256" key="8">
    <source>
        <dbReference type="ARBA" id="ARBA00044349"/>
    </source>
</evidence>
<dbReference type="InterPro" id="IPR020904">
    <property type="entry name" value="Sc_DH/Rdtase_CS"/>
</dbReference>
<protein>
    <recommendedName>
        <fullName evidence="6">NADP-dependent 3-hydroxy acid dehydrogenase YdfG</fullName>
        <ecNumber evidence="4">1.1.1.298</ecNumber>
        <ecNumber evidence="5">1.1.1.381</ecNumber>
    </recommendedName>
    <alternativeName>
        <fullName evidence="8">L-allo-threonine dehydrogenase</fullName>
    </alternativeName>
    <alternativeName>
        <fullName evidence="7">Malonic semialdehyde reductase</fullName>
    </alternativeName>
</protein>
<evidence type="ECO:0000256" key="3">
    <source>
        <dbReference type="ARBA" id="ARBA00043812"/>
    </source>
</evidence>
<evidence type="ECO:0000256" key="9">
    <source>
        <dbReference type="ARBA" id="ARBA00045650"/>
    </source>
</evidence>
<evidence type="ECO:0000256" key="2">
    <source>
        <dbReference type="ARBA" id="ARBA00023002"/>
    </source>
</evidence>
<evidence type="ECO:0000256" key="1">
    <source>
        <dbReference type="ARBA" id="ARBA00006484"/>
    </source>
</evidence>
<dbReference type="AlphaFoldDB" id="A0A1E7FGV8"/>
<dbReference type="EMBL" id="KV784357">
    <property type="protein sequence ID" value="OEU17402.1"/>
    <property type="molecule type" value="Genomic_DNA"/>
</dbReference>
<sequence length="261" mass="27936">MLLTGQVICLVGASSGIGAGVAEGLYREGAKVIIGARRLNKLEDVVKLCNDNHPNSQGQIHPVECDVTSRESVQKLFDTACEQYSCSSVDAIVNCAGVMYFTKMKNAQMDQWDQTVDVNCKGATNCMGVAIPPMVEAKKGKIISITSDAGVRDFPNLAVYCASKRFVETLTEITRRELVGTGVTLHTILPGDVKGTDLLLRNTDTEAADAMGVSIGVPVGEGFAREQLIDPNDIANAVITMLTSPPHVAINSILIEPRDQE</sequence>
<dbReference type="EC" id="1.1.1.298" evidence="4"/>
<keyword evidence="13" id="KW-1185">Reference proteome</keyword>
<evidence type="ECO:0000256" key="5">
    <source>
        <dbReference type="ARBA" id="ARBA00044059"/>
    </source>
</evidence>
<dbReference type="Proteomes" id="UP000095751">
    <property type="component" value="Unassembled WGS sequence"/>
</dbReference>
<dbReference type="InterPro" id="IPR036291">
    <property type="entry name" value="NAD(P)-bd_dom_sf"/>
</dbReference>
<proteinExistence type="inferred from homology"/>
<comment type="function">
    <text evidence="9">NADP-dependent dehydrogenase with broad substrate specificity acting on 3-hydroxy acids. Catalyzes the NADP-dependent oxidation of L-allo-threonine to L-2-amino-3-keto-butyrate, which is spontaneously decarboxylated into aminoacetone. Also acts on D-threonine, L-serine, D-serine, D-3-hydroxyisobutyrate, L-3-hydroxyisobutyrate, D-glycerate and L-glycerate. Able to catalyze the reduction of the malonic semialdehyde to 3-hydroxypropionic acid. YdfG is apparently supplementing RutE, the presumed malonic semialdehyde reductase involved in pyrimidine degradation since both are able to detoxify malonic semialdehyde.</text>
</comment>
<dbReference type="PROSITE" id="PS00061">
    <property type="entry name" value="ADH_SHORT"/>
    <property type="match status" value="1"/>
</dbReference>
<evidence type="ECO:0000256" key="10">
    <source>
        <dbReference type="ARBA" id="ARBA00047274"/>
    </source>
</evidence>
<comment type="catalytic activity">
    <reaction evidence="10">
        <text>3-hydroxypropanoate + NADP(+) = 3-oxopropanoate + NADPH + H(+)</text>
        <dbReference type="Rhea" id="RHEA:26438"/>
        <dbReference type="ChEBI" id="CHEBI:15378"/>
        <dbReference type="ChEBI" id="CHEBI:16510"/>
        <dbReference type="ChEBI" id="CHEBI:33190"/>
        <dbReference type="ChEBI" id="CHEBI:57783"/>
        <dbReference type="ChEBI" id="CHEBI:58349"/>
        <dbReference type="EC" id="1.1.1.298"/>
    </reaction>
</comment>
<dbReference type="PRINTS" id="PR00081">
    <property type="entry name" value="GDHRDH"/>
</dbReference>
<dbReference type="GO" id="GO:0030497">
    <property type="term" value="P:fatty acid elongation"/>
    <property type="evidence" value="ECO:0007669"/>
    <property type="project" value="TreeGrafter"/>
</dbReference>
<dbReference type="Pfam" id="PF00106">
    <property type="entry name" value="adh_short"/>
    <property type="match status" value="1"/>
</dbReference>
<evidence type="ECO:0000313" key="12">
    <source>
        <dbReference type="EMBL" id="OEU17402.1"/>
    </source>
</evidence>
<dbReference type="PANTHER" id="PTHR43086:SF3">
    <property type="entry name" value="NADP-DEPENDENT 3-HYDROXY ACID DEHYDROGENASE YDFG"/>
    <property type="match status" value="1"/>
</dbReference>